<proteinExistence type="predicted"/>
<feature type="region of interest" description="Disordered" evidence="1">
    <location>
        <begin position="229"/>
        <end position="258"/>
    </location>
</feature>
<feature type="compositionally biased region" description="Basic and acidic residues" evidence="1">
    <location>
        <begin position="732"/>
        <end position="745"/>
    </location>
</feature>
<reference evidence="2" key="1">
    <citation type="journal article" date="2020" name="Nature">
        <title>Giant virus diversity and host interactions through global metagenomics.</title>
        <authorList>
            <person name="Schulz F."/>
            <person name="Roux S."/>
            <person name="Paez-Espino D."/>
            <person name="Jungbluth S."/>
            <person name="Walsh D.A."/>
            <person name="Denef V.J."/>
            <person name="McMahon K.D."/>
            <person name="Konstantinidis K.T."/>
            <person name="Eloe-Fadrosh E.A."/>
            <person name="Kyrpides N.C."/>
            <person name="Woyke T."/>
        </authorList>
    </citation>
    <scope>NUCLEOTIDE SEQUENCE</scope>
    <source>
        <strain evidence="2">GVMAG-M-3300023174-130</strain>
    </source>
</reference>
<feature type="region of interest" description="Disordered" evidence="1">
    <location>
        <begin position="712"/>
        <end position="745"/>
    </location>
</feature>
<dbReference type="EMBL" id="MN739551">
    <property type="protein sequence ID" value="QHT12816.1"/>
    <property type="molecule type" value="Genomic_DNA"/>
</dbReference>
<feature type="compositionally biased region" description="Basic and acidic residues" evidence="1">
    <location>
        <begin position="620"/>
        <end position="635"/>
    </location>
</feature>
<accession>A0A6C0D6Z8</accession>
<name>A0A6C0D6Z8_9ZZZZ</name>
<organism evidence="2">
    <name type="scientific">viral metagenome</name>
    <dbReference type="NCBI Taxonomy" id="1070528"/>
    <lineage>
        <taxon>unclassified sequences</taxon>
        <taxon>metagenomes</taxon>
        <taxon>organismal metagenomes</taxon>
    </lineage>
</organism>
<dbReference type="AlphaFoldDB" id="A0A6C0D6Z8"/>
<sequence length="932" mass="107820">MDLTQRKLNKPEWESIEIPVNDKEKSILQLIMNSTEDVNIRFNDAISLLSFLKVENSVEMEDYLFVKYFSNRLNSIKKENGLNDDKKNLIQPKVKKADLIRLERNEVSKIPTVYETVMIDIAEKLLKCKTKKDKKWLFYYFTLYKLNKNTIINLNRHIKDFVNKIITEFEEEMDMTYMIENSVEYIEKNDMLLKYADLMLYEHQKEIFTIMKNPYFKERQNNFTMEIENQREKARRKENKDSDDDSDSDSDEDAHFKPSVIPDWIPRLVLYIAPTGTGKTLTPLGISNNFRVIFVCAARHVGLALAKAAISVGKKIAFGFGCSSADDIRLHYFAAKEFKKNSRTGGIGKVDNSVGDKVEIMICDVKSYLCAMYYMLAFNPAENIVTYWDEPTIAMDCETHELHSYINKNWSDNLIPNVILSSATLPKIYEISDTINNFIKKFPRAQIHNIVSHDCKKSIPIVDKNGYVILPHFLSEEYEQILEIVEHSEKNLTLLRYFDLEEVVNFILFVEKNKFYAFQNLKIDRNFASLDDINMQNIKLHYLKLLKNVMSGTWGAIYITLTSSRKKRIVSNNSVDEKGNTIRKTSSIGPGTTIFKNSNVNSGKPITKMVSEQVLTSTLKDSEKEKDKDKDKEPESGNCAIYVSTKDAHTLTDGPTIFLAEDVEKIAKFCIQQANIPSKAMDTILEKIEFNNRVNEKIDELEKQLEYLEEKNSSRTLESDGGGKYGGKNYSKKSDNKKNDFIPNENNKEFSKINNELDMLRSMIKPAELNETFVPNKTLHLKKWAEVFDNSTAFTSDIDEDIVVEIMMLKNVLDSWKILLLMGIGVFTNHPDITYTEIMKKLADQQKLYMIIASSDYIYGTNYQFCHGYLSKDLTLTQEKMVQALGRIGRSNIQQKYSIRLRDNEQIKKLFYAEIDKPEVRNMNRLFGDVLV</sequence>
<feature type="compositionally biased region" description="Acidic residues" evidence="1">
    <location>
        <begin position="241"/>
        <end position="252"/>
    </location>
</feature>
<dbReference type="InterPro" id="IPR027417">
    <property type="entry name" value="P-loop_NTPase"/>
</dbReference>
<evidence type="ECO:0000256" key="1">
    <source>
        <dbReference type="SAM" id="MobiDB-lite"/>
    </source>
</evidence>
<protein>
    <submittedName>
        <fullName evidence="2">Uncharacterized protein</fullName>
    </submittedName>
</protein>
<dbReference type="SUPFAM" id="SSF52540">
    <property type="entry name" value="P-loop containing nucleoside triphosphate hydrolases"/>
    <property type="match status" value="1"/>
</dbReference>
<evidence type="ECO:0000313" key="2">
    <source>
        <dbReference type="EMBL" id="QHT12816.1"/>
    </source>
</evidence>
<feature type="region of interest" description="Disordered" evidence="1">
    <location>
        <begin position="617"/>
        <end position="638"/>
    </location>
</feature>